<reference evidence="2 4" key="2">
    <citation type="journal article" date="2018" name="Plant J.">
        <title>The Physcomitrella patens chromosome-scale assembly reveals moss genome structure and evolution.</title>
        <authorList>
            <person name="Lang D."/>
            <person name="Ullrich K.K."/>
            <person name="Murat F."/>
            <person name="Fuchs J."/>
            <person name="Jenkins J."/>
            <person name="Haas F.B."/>
            <person name="Piednoel M."/>
            <person name="Gundlach H."/>
            <person name="Van Bel M."/>
            <person name="Meyberg R."/>
            <person name="Vives C."/>
            <person name="Morata J."/>
            <person name="Symeonidi A."/>
            <person name="Hiss M."/>
            <person name="Muchero W."/>
            <person name="Kamisugi Y."/>
            <person name="Saleh O."/>
            <person name="Blanc G."/>
            <person name="Decker E.L."/>
            <person name="van Gessel N."/>
            <person name="Grimwood J."/>
            <person name="Hayes R.D."/>
            <person name="Graham S.W."/>
            <person name="Gunter L.E."/>
            <person name="McDaniel S.F."/>
            <person name="Hoernstein S.N.W."/>
            <person name="Larsson A."/>
            <person name="Li F.W."/>
            <person name="Perroud P.F."/>
            <person name="Phillips J."/>
            <person name="Ranjan P."/>
            <person name="Rokshar D.S."/>
            <person name="Rothfels C.J."/>
            <person name="Schneider L."/>
            <person name="Shu S."/>
            <person name="Stevenson D.W."/>
            <person name="Thummler F."/>
            <person name="Tillich M."/>
            <person name="Villarreal Aguilar J.C."/>
            <person name="Widiez T."/>
            <person name="Wong G.K."/>
            <person name="Wymore A."/>
            <person name="Zhang Y."/>
            <person name="Zimmer A.D."/>
            <person name="Quatrano R.S."/>
            <person name="Mayer K.F.X."/>
            <person name="Goodstein D."/>
            <person name="Casacuberta J.M."/>
            <person name="Vandepoele K."/>
            <person name="Reski R."/>
            <person name="Cuming A.C."/>
            <person name="Tuskan G.A."/>
            <person name="Maumus F."/>
            <person name="Salse J."/>
            <person name="Schmutz J."/>
            <person name="Rensing S.A."/>
        </authorList>
    </citation>
    <scope>NUCLEOTIDE SEQUENCE [LARGE SCALE GENOMIC DNA]</scope>
    <source>
        <strain evidence="3 4">cv. Gransden 2004</strain>
    </source>
</reference>
<proteinExistence type="predicted"/>
<evidence type="ECO:0008006" key="5">
    <source>
        <dbReference type="Google" id="ProtNLM"/>
    </source>
</evidence>
<keyword evidence="1" id="KW-0732">Signal</keyword>
<evidence type="ECO:0000256" key="1">
    <source>
        <dbReference type="SAM" id="SignalP"/>
    </source>
</evidence>
<evidence type="ECO:0000313" key="3">
    <source>
        <dbReference type="EnsemblPlants" id="Pp3c12_24398V3.1"/>
    </source>
</evidence>
<dbReference type="Proteomes" id="UP000006727">
    <property type="component" value="Chromosome 12"/>
</dbReference>
<evidence type="ECO:0000313" key="2">
    <source>
        <dbReference type="EMBL" id="PNR44316.1"/>
    </source>
</evidence>
<sequence>MRFFVCRLHHHWWWSSWEPTFFVVVVAVSDAAAGQSATHPWPLLHDSASVCLCVCLSAVRPTIGASKSSHEEFQTSVTPWQKNVNPMRNPNSLRSCRTGASTIVAETFGGRADPELNSGLHAAIWVVMNCVVFFLIEC</sequence>
<gene>
    <name evidence="2" type="ORF">PHYPA_016700</name>
</gene>
<dbReference type="Gramene" id="Pp3c12_24398V3.1">
    <property type="protein sequence ID" value="Pp3c12_24398V3.1"/>
    <property type="gene ID" value="Pp3c12_24398"/>
</dbReference>
<organism evidence="2">
    <name type="scientific">Physcomitrium patens</name>
    <name type="common">Spreading-leaved earth moss</name>
    <name type="synonym">Physcomitrella patens</name>
    <dbReference type="NCBI Taxonomy" id="3218"/>
    <lineage>
        <taxon>Eukaryota</taxon>
        <taxon>Viridiplantae</taxon>
        <taxon>Streptophyta</taxon>
        <taxon>Embryophyta</taxon>
        <taxon>Bryophyta</taxon>
        <taxon>Bryophytina</taxon>
        <taxon>Bryopsida</taxon>
        <taxon>Funariidae</taxon>
        <taxon>Funariales</taxon>
        <taxon>Funariaceae</taxon>
        <taxon>Physcomitrium</taxon>
    </lineage>
</organism>
<name>A0A2K1JS77_PHYPA</name>
<keyword evidence="4" id="KW-1185">Reference proteome</keyword>
<reference evidence="3" key="3">
    <citation type="submission" date="2020-12" db="UniProtKB">
        <authorList>
            <consortium name="EnsemblPlants"/>
        </authorList>
    </citation>
    <scope>IDENTIFICATION</scope>
</reference>
<dbReference type="EnsemblPlants" id="Pp3c12_24398V3.1">
    <property type="protein sequence ID" value="Pp3c12_24398V3.1"/>
    <property type="gene ID" value="Pp3c12_24398"/>
</dbReference>
<dbReference type="AlphaFoldDB" id="A0A2K1JS77"/>
<reference evidence="2 4" key="1">
    <citation type="journal article" date="2008" name="Science">
        <title>The Physcomitrella genome reveals evolutionary insights into the conquest of land by plants.</title>
        <authorList>
            <person name="Rensing S."/>
            <person name="Lang D."/>
            <person name="Zimmer A."/>
            <person name="Terry A."/>
            <person name="Salamov A."/>
            <person name="Shapiro H."/>
            <person name="Nishiyama T."/>
            <person name="Perroud P.-F."/>
            <person name="Lindquist E."/>
            <person name="Kamisugi Y."/>
            <person name="Tanahashi T."/>
            <person name="Sakakibara K."/>
            <person name="Fujita T."/>
            <person name="Oishi K."/>
            <person name="Shin-I T."/>
            <person name="Kuroki Y."/>
            <person name="Toyoda A."/>
            <person name="Suzuki Y."/>
            <person name="Hashimoto A."/>
            <person name="Yamaguchi K."/>
            <person name="Sugano A."/>
            <person name="Kohara Y."/>
            <person name="Fujiyama A."/>
            <person name="Anterola A."/>
            <person name="Aoki S."/>
            <person name="Ashton N."/>
            <person name="Barbazuk W.B."/>
            <person name="Barker E."/>
            <person name="Bennetzen J."/>
            <person name="Bezanilla M."/>
            <person name="Blankenship R."/>
            <person name="Cho S.H."/>
            <person name="Dutcher S."/>
            <person name="Estelle M."/>
            <person name="Fawcett J.A."/>
            <person name="Gundlach H."/>
            <person name="Hanada K."/>
            <person name="Heyl A."/>
            <person name="Hicks K.A."/>
            <person name="Hugh J."/>
            <person name="Lohr M."/>
            <person name="Mayer K."/>
            <person name="Melkozernov A."/>
            <person name="Murata T."/>
            <person name="Nelson D."/>
            <person name="Pils B."/>
            <person name="Prigge M."/>
            <person name="Reiss B."/>
            <person name="Renner T."/>
            <person name="Rombauts S."/>
            <person name="Rushton P."/>
            <person name="Sanderfoot A."/>
            <person name="Schween G."/>
            <person name="Shiu S.-H."/>
            <person name="Stueber K."/>
            <person name="Theodoulou F.L."/>
            <person name="Tu H."/>
            <person name="Van de Peer Y."/>
            <person name="Verrier P.J."/>
            <person name="Waters E."/>
            <person name="Wood A."/>
            <person name="Yang L."/>
            <person name="Cove D."/>
            <person name="Cuming A."/>
            <person name="Hasebe M."/>
            <person name="Lucas S."/>
            <person name="Mishler D.B."/>
            <person name="Reski R."/>
            <person name="Grigoriev I."/>
            <person name="Quatrano R.S."/>
            <person name="Boore J.L."/>
        </authorList>
    </citation>
    <scope>NUCLEOTIDE SEQUENCE [LARGE SCALE GENOMIC DNA]</scope>
    <source>
        <strain evidence="3 4">cv. Gransden 2004</strain>
    </source>
</reference>
<dbReference type="InParanoid" id="A0A2K1JS77"/>
<accession>A0A2K1JS77</accession>
<feature type="signal peptide" evidence="1">
    <location>
        <begin position="1"/>
        <end position="27"/>
    </location>
</feature>
<protein>
    <recommendedName>
        <fullName evidence="5">Secreted protein</fullName>
    </recommendedName>
</protein>
<evidence type="ECO:0000313" key="4">
    <source>
        <dbReference type="Proteomes" id="UP000006727"/>
    </source>
</evidence>
<feature type="chain" id="PRO_5036042916" description="Secreted protein" evidence="1">
    <location>
        <begin position="28"/>
        <end position="138"/>
    </location>
</feature>
<dbReference type="EMBL" id="ABEU02000012">
    <property type="protein sequence ID" value="PNR44316.1"/>
    <property type="molecule type" value="Genomic_DNA"/>
</dbReference>